<evidence type="ECO:0000313" key="2">
    <source>
        <dbReference type="EMBL" id="KAF2674245.1"/>
    </source>
</evidence>
<feature type="compositionally biased region" description="Basic and acidic residues" evidence="1">
    <location>
        <begin position="103"/>
        <end position="125"/>
    </location>
</feature>
<feature type="compositionally biased region" description="Basic and acidic residues" evidence="1">
    <location>
        <begin position="49"/>
        <end position="59"/>
    </location>
</feature>
<feature type="region of interest" description="Disordered" evidence="1">
    <location>
        <begin position="1"/>
        <end position="24"/>
    </location>
</feature>
<sequence length="331" mass="37895">MHRDVSNGMSSQQSHEDARRWSSISSRPCHTRNLVSSYQLHHGCCVEDHGPPAQRDQENASKGQYKVLDPQEACNRKSGKIGHEADVRKSRNTRPTPKHPQKNRLERTGQAEQRKTHEPHPKENTIKQQNWLPYPPTYFPRYRFRQQVRDQCPGTVLHVAPSFCSISAVSYLQPQLTEHIGPLQMRTTFCARLAVRNIAVDCRVVWFSRAVRSIMFLRGEPLDAPATDDIWQGGVTTRTCESNWVPKGNTKGKSEASPLRFTESSTPAKQTARRKYITSPRAARNHHQEHPMRHATNPVQRERTRRDRSDCRLAPSPVSNFVRRMSSALTV</sequence>
<feature type="region of interest" description="Disordered" evidence="1">
    <location>
        <begin position="244"/>
        <end position="316"/>
    </location>
</feature>
<protein>
    <submittedName>
        <fullName evidence="2">Uncharacterized protein</fullName>
    </submittedName>
</protein>
<evidence type="ECO:0000313" key="3">
    <source>
        <dbReference type="Proteomes" id="UP000799302"/>
    </source>
</evidence>
<feature type="compositionally biased region" description="Basic residues" evidence="1">
    <location>
        <begin position="90"/>
        <end position="102"/>
    </location>
</feature>
<gene>
    <name evidence="2" type="ORF">BT63DRAFT_408450</name>
</gene>
<dbReference type="AlphaFoldDB" id="A0A6A6UPN1"/>
<reference evidence="2" key="1">
    <citation type="journal article" date="2020" name="Stud. Mycol.">
        <title>101 Dothideomycetes genomes: a test case for predicting lifestyles and emergence of pathogens.</title>
        <authorList>
            <person name="Haridas S."/>
            <person name="Albert R."/>
            <person name="Binder M."/>
            <person name="Bloem J."/>
            <person name="Labutti K."/>
            <person name="Salamov A."/>
            <person name="Andreopoulos B."/>
            <person name="Baker S."/>
            <person name="Barry K."/>
            <person name="Bills G."/>
            <person name="Bluhm B."/>
            <person name="Cannon C."/>
            <person name="Castanera R."/>
            <person name="Culley D."/>
            <person name="Daum C."/>
            <person name="Ezra D."/>
            <person name="Gonzalez J."/>
            <person name="Henrissat B."/>
            <person name="Kuo A."/>
            <person name="Liang C."/>
            <person name="Lipzen A."/>
            <person name="Lutzoni F."/>
            <person name="Magnuson J."/>
            <person name="Mondo S."/>
            <person name="Nolan M."/>
            <person name="Ohm R."/>
            <person name="Pangilinan J."/>
            <person name="Park H.-J."/>
            <person name="Ramirez L."/>
            <person name="Alfaro M."/>
            <person name="Sun H."/>
            <person name="Tritt A."/>
            <person name="Yoshinaga Y."/>
            <person name="Zwiers L.-H."/>
            <person name="Turgeon B."/>
            <person name="Goodwin S."/>
            <person name="Spatafora J."/>
            <person name="Crous P."/>
            <person name="Grigoriev I."/>
        </authorList>
    </citation>
    <scope>NUCLEOTIDE SEQUENCE</scope>
    <source>
        <strain evidence="2">CBS 115976</strain>
    </source>
</reference>
<organism evidence="2 3">
    <name type="scientific">Microthyrium microscopicum</name>
    <dbReference type="NCBI Taxonomy" id="703497"/>
    <lineage>
        <taxon>Eukaryota</taxon>
        <taxon>Fungi</taxon>
        <taxon>Dikarya</taxon>
        <taxon>Ascomycota</taxon>
        <taxon>Pezizomycotina</taxon>
        <taxon>Dothideomycetes</taxon>
        <taxon>Dothideomycetes incertae sedis</taxon>
        <taxon>Microthyriales</taxon>
        <taxon>Microthyriaceae</taxon>
        <taxon>Microthyrium</taxon>
    </lineage>
</organism>
<feature type="compositionally biased region" description="Basic and acidic residues" evidence="1">
    <location>
        <begin position="300"/>
        <end position="311"/>
    </location>
</feature>
<evidence type="ECO:0000256" key="1">
    <source>
        <dbReference type="SAM" id="MobiDB-lite"/>
    </source>
</evidence>
<accession>A0A6A6UPN1</accession>
<dbReference type="EMBL" id="MU004230">
    <property type="protein sequence ID" value="KAF2674245.1"/>
    <property type="molecule type" value="Genomic_DNA"/>
</dbReference>
<name>A0A6A6UPN1_9PEZI</name>
<dbReference type="Proteomes" id="UP000799302">
    <property type="component" value="Unassembled WGS sequence"/>
</dbReference>
<keyword evidence="3" id="KW-1185">Reference proteome</keyword>
<feature type="region of interest" description="Disordered" evidence="1">
    <location>
        <begin position="49"/>
        <end position="130"/>
    </location>
</feature>
<proteinExistence type="predicted"/>